<feature type="transmembrane region" description="Helical" evidence="1">
    <location>
        <begin position="49"/>
        <end position="66"/>
    </location>
</feature>
<gene>
    <name evidence="2" type="ORF">SFSGTM_08350</name>
</gene>
<organism evidence="2 3">
    <name type="scientific">Sulfuriferula nivalis</name>
    <dbReference type="NCBI Taxonomy" id="2675298"/>
    <lineage>
        <taxon>Bacteria</taxon>
        <taxon>Pseudomonadati</taxon>
        <taxon>Pseudomonadota</taxon>
        <taxon>Betaproteobacteria</taxon>
        <taxon>Nitrosomonadales</taxon>
        <taxon>Sulfuricellaceae</taxon>
        <taxon>Sulfuriferula</taxon>
    </lineage>
</organism>
<keyword evidence="3" id="KW-1185">Reference proteome</keyword>
<evidence type="ECO:0000256" key="1">
    <source>
        <dbReference type="SAM" id="Phobius"/>
    </source>
</evidence>
<dbReference type="RefSeq" id="WP_162084093.1">
    <property type="nucleotide sequence ID" value="NZ_AP021881.1"/>
</dbReference>
<dbReference type="AlphaFoldDB" id="A0A809SCV0"/>
<keyword evidence="1" id="KW-0472">Membrane</keyword>
<keyword evidence="1" id="KW-0812">Transmembrane</keyword>
<reference evidence="3" key="1">
    <citation type="submission" date="2019-11" db="EMBL/GenBank/DDBJ databases">
        <title>Isolation and characterization of a novel species in the genus Sulfuriferula.</title>
        <authorList>
            <person name="Mochizuki J."/>
            <person name="Kojima H."/>
            <person name="Fukui M."/>
        </authorList>
    </citation>
    <scope>NUCLEOTIDE SEQUENCE [LARGE SCALE GENOMIC DNA]</scope>
    <source>
        <strain evidence="3">SGTM</strain>
    </source>
</reference>
<dbReference type="EMBL" id="AP021881">
    <property type="protein sequence ID" value="BBP00127.1"/>
    <property type="molecule type" value="Genomic_DNA"/>
</dbReference>
<keyword evidence="1" id="KW-1133">Transmembrane helix</keyword>
<accession>A0A809SCV0</accession>
<evidence type="ECO:0000313" key="2">
    <source>
        <dbReference type="EMBL" id="BBP00127.1"/>
    </source>
</evidence>
<feature type="transmembrane region" description="Helical" evidence="1">
    <location>
        <begin position="86"/>
        <end position="109"/>
    </location>
</feature>
<proteinExistence type="predicted"/>
<dbReference type="KEGG" id="sniv:SFSGTM_08350"/>
<feature type="transmembrane region" description="Helical" evidence="1">
    <location>
        <begin position="7"/>
        <end position="29"/>
    </location>
</feature>
<sequence length="112" mass="12989">MNIDETLLLIIFASIFLLVILWFVFVRMLYKRLASSHMPQYEAMGKPSLFLHNTLAGTLAMLKFLLKREHKVLGDSYLSKLSDIMLAFLLIYIILFLTLFFSIAAQFVIRVL</sequence>
<protein>
    <submittedName>
        <fullName evidence="2">Uncharacterized protein</fullName>
    </submittedName>
</protein>
<dbReference type="Proteomes" id="UP000463939">
    <property type="component" value="Chromosome"/>
</dbReference>
<name>A0A809SCV0_9PROT</name>
<evidence type="ECO:0000313" key="3">
    <source>
        <dbReference type="Proteomes" id="UP000463939"/>
    </source>
</evidence>